<reference evidence="3 4" key="1">
    <citation type="submission" date="2021-06" db="EMBL/GenBank/DDBJ databases">
        <authorList>
            <person name="Palmer J.M."/>
        </authorList>
    </citation>
    <scope>NUCLEOTIDE SEQUENCE [LARGE SCALE GENOMIC DNA]</scope>
    <source>
        <strain evidence="4">if_2019</strain>
        <tissue evidence="3">Muscle</tissue>
    </source>
</reference>
<keyword evidence="1" id="KW-1133">Transmembrane helix</keyword>
<evidence type="ECO:0000313" key="4">
    <source>
        <dbReference type="Proteomes" id="UP001482620"/>
    </source>
</evidence>
<keyword evidence="1" id="KW-0812">Transmembrane</keyword>
<comment type="caution">
    <text evidence="3">The sequence shown here is derived from an EMBL/GenBank/DDBJ whole genome shotgun (WGS) entry which is preliminary data.</text>
</comment>
<feature type="signal peptide" evidence="2">
    <location>
        <begin position="1"/>
        <end position="18"/>
    </location>
</feature>
<proteinExistence type="predicted"/>
<protein>
    <submittedName>
        <fullName evidence="3">Uncharacterized protein</fullName>
    </submittedName>
</protein>
<name>A0ABV0T4K8_9TELE</name>
<accession>A0ABV0T4K8</accession>
<keyword evidence="4" id="KW-1185">Reference proteome</keyword>
<evidence type="ECO:0000256" key="2">
    <source>
        <dbReference type="SAM" id="SignalP"/>
    </source>
</evidence>
<keyword evidence="1" id="KW-0472">Membrane</keyword>
<gene>
    <name evidence="3" type="ORF">ILYODFUR_002104</name>
</gene>
<organism evidence="3 4">
    <name type="scientific">Ilyodon furcidens</name>
    <name type="common">goldbreast splitfin</name>
    <dbReference type="NCBI Taxonomy" id="33524"/>
    <lineage>
        <taxon>Eukaryota</taxon>
        <taxon>Metazoa</taxon>
        <taxon>Chordata</taxon>
        <taxon>Craniata</taxon>
        <taxon>Vertebrata</taxon>
        <taxon>Euteleostomi</taxon>
        <taxon>Actinopterygii</taxon>
        <taxon>Neopterygii</taxon>
        <taxon>Teleostei</taxon>
        <taxon>Neoteleostei</taxon>
        <taxon>Acanthomorphata</taxon>
        <taxon>Ovalentaria</taxon>
        <taxon>Atherinomorphae</taxon>
        <taxon>Cyprinodontiformes</taxon>
        <taxon>Goodeidae</taxon>
        <taxon>Ilyodon</taxon>
    </lineage>
</organism>
<feature type="chain" id="PRO_5047143135" evidence="2">
    <location>
        <begin position="19"/>
        <end position="135"/>
    </location>
</feature>
<dbReference type="Proteomes" id="UP001482620">
    <property type="component" value="Unassembled WGS sequence"/>
</dbReference>
<feature type="transmembrane region" description="Helical" evidence="1">
    <location>
        <begin position="84"/>
        <end position="104"/>
    </location>
</feature>
<keyword evidence="2" id="KW-0732">Signal</keyword>
<sequence>MILSCFKKAFSYLEGVLCVCVCVCVQLKQKCVYDVKTIVQSITQGARNELEQLRAIWVWLCNNIGEFAEIDNPNLHPALFHKVLLLYLSSFLFLFIFYIFLYGLEAGAKCGTFNINNGMSLQSMMWVGFLATQKS</sequence>
<dbReference type="EMBL" id="JAHRIQ010023266">
    <property type="protein sequence ID" value="MEQ2227800.1"/>
    <property type="molecule type" value="Genomic_DNA"/>
</dbReference>
<evidence type="ECO:0000256" key="1">
    <source>
        <dbReference type="SAM" id="Phobius"/>
    </source>
</evidence>
<evidence type="ECO:0000313" key="3">
    <source>
        <dbReference type="EMBL" id="MEQ2227800.1"/>
    </source>
</evidence>